<proteinExistence type="predicted"/>
<dbReference type="EMBL" id="CAKOGL010000031">
    <property type="protein sequence ID" value="CAH2108560.1"/>
    <property type="molecule type" value="Genomic_DNA"/>
</dbReference>
<protein>
    <recommendedName>
        <fullName evidence="3">Mariner Mos1 transposase</fullName>
    </recommendedName>
</protein>
<evidence type="ECO:0008006" key="3">
    <source>
        <dbReference type="Google" id="ProtNLM"/>
    </source>
</evidence>
<sequence length="91" mass="10327">MKRPHSRVIHIHHVNVSSHTAKHTIEYLATSGAELLGHRPYSPDLAPCDFYLFLKIKEKLQGNHFMDSEEAVAAFQIPSKRPMVPSEAAMY</sequence>
<evidence type="ECO:0000313" key="2">
    <source>
        <dbReference type="Proteomes" id="UP001153954"/>
    </source>
</evidence>
<name>A0AAU9V957_EUPED</name>
<dbReference type="Gene3D" id="3.30.420.10">
    <property type="entry name" value="Ribonuclease H-like superfamily/Ribonuclease H"/>
    <property type="match status" value="1"/>
</dbReference>
<gene>
    <name evidence="1" type="ORF">EEDITHA_LOCUS22484</name>
</gene>
<dbReference type="GO" id="GO:0003676">
    <property type="term" value="F:nucleic acid binding"/>
    <property type="evidence" value="ECO:0007669"/>
    <property type="project" value="InterPro"/>
</dbReference>
<dbReference type="Proteomes" id="UP001153954">
    <property type="component" value="Unassembled WGS sequence"/>
</dbReference>
<accession>A0AAU9V957</accession>
<dbReference type="InterPro" id="IPR052709">
    <property type="entry name" value="Transposase-MT_Hybrid"/>
</dbReference>
<reference evidence="1" key="1">
    <citation type="submission" date="2022-03" db="EMBL/GenBank/DDBJ databases">
        <authorList>
            <person name="Tunstrom K."/>
        </authorList>
    </citation>
    <scope>NUCLEOTIDE SEQUENCE</scope>
</reference>
<dbReference type="PANTHER" id="PTHR46060:SF3">
    <property type="entry name" value="PROTEIN GVQW3"/>
    <property type="match status" value="1"/>
</dbReference>
<keyword evidence="2" id="KW-1185">Reference proteome</keyword>
<evidence type="ECO:0000313" key="1">
    <source>
        <dbReference type="EMBL" id="CAH2108560.1"/>
    </source>
</evidence>
<dbReference type="AlphaFoldDB" id="A0AAU9V957"/>
<dbReference type="InterPro" id="IPR036397">
    <property type="entry name" value="RNaseH_sf"/>
</dbReference>
<dbReference type="PANTHER" id="PTHR46060">
    <property type="entry name" value="MARINER MOS1 TRANSPOSASE-LIKE PROTEIN"/>
    <property type="match status" value="1"/>
</dbReference>
<organism evidence="1 2">
    <name type="scientific">Euphydryas editha</name>
    <name type="common">Edith's checkerspot</name>
    <dbReference type="NCBI Taxonomy" id="104508"/>
    <lineage>
        <taxon>Eukaryota</taxon>
        <taxon>Metazoa</taxon>
        <taxon>Ecdysozoa</taxon>
        <taxon>Arthropoda</taxon>
        <taxon>Hexapoda</taxon>
        <taxon>Insecta</taxon>
        <taxon>Pterygota</taxon>
        <taxon>Neoptera</taxon>
        <taxon>Endopterygota</taxon>
        <taxon>Lepidoptera</taxon>
        <taxon>Glossata</taxon>
        <taxon>Ditrysia</taxon>
        <taxon>Papilionoidea</taxon>
        <taxon>Nymphalidae</taxon>
        <taxon>Nymphalinae</taxon>
        <taxon>Euphydryas</taxon>
    </lineage>
</organism>
<comment type="caution">
    <text evidence="1">The sequence shown here is derived from an EMBL/GenBank/DDBJ whole genome shotgun (WGS) entry which is preliminary data.</text>
</comment>